<gene>
    <name evidence="1" type="ORF">Nepgr_000764</name>
</gene>
<evidence type="ECO:0000313" key="2">
    <source>
        <dbReference type="Proteomes" id="UP001279734"/>
    </source>
</evidence>
<dbReference type="EMBL" id="BSYO01000001">
    <property type="protein sequence ID" value="GMG98924.1"/>
    <property type="molecule type" value="Genomic_DNA"/>
</dbReference>
<reference evidence="1" key="1">
    <citation type="submission" date="2023-05" db="EMBL/GenBank/DDBJ databases">
        <title>Nepenthes gracilis genome sequencing.</title>
        <authorList>
            <person name="Fukushima K."/>
        </authorList>
    </citation>
    <scope>NUCLEOTIDE SEQUENCE</scope>
    <source>
        <strain evidence="1">SING2019-196</strain>
    </source>
</reference>
<protein>
    <submittedName>
        <fullName evidence="1">Uncharacterized protein</fullName>
    </submittedName>
</protein>
<sequence length="91" mass="10369">MAVGIQWSSQGPKWVRIFSEKDLSYRRRAATEAAVAVKLMGKYLLIRPRKMTLPLLLLPLQTPVRQMTRPPVALPLRLFAPLASFLERVVL</sequence>
<organism evidence="1 2">
    <name type="scientific">Nepenthes gracilis</name>
    <name type="common">Slender pitcher plant</name>
    <dbReference type="NCBI Taxonomy" id="150966"/>
    <lineage>
        <taxon>Eukaryota</taxon>
        <taxon>Viridiplantae</taxon>
        <taxon>Streptophyta</taxon>
        <taxon>Embryophyta</taxon>
        <taxon>Tracheophyta</taxon>
        <taxon>Spermatophyta</taxon>
        <taxon>Magnoliopsida</taxon>
        <taxon>eudicotyledons</taxon>
        <taxon>Gunneridae</taxon>
        <taxon>Pentapetalae</taxon>
        <taxon>Caryophyllales</taxon>
        <taxon>Nepenthaceae</taxon>
        <taxon>Nepenthes</taxon>
    </lineage>
</organism>
<evidence type="ECO:0000313" key="1">
    <source>
        <dbReference type="EMBL" id="GMG98924.1"/>
    </source>
</evidence>
<comment type="caution">
    <text evidence="1">The sequence shown here is derived from an EMBL/GenBank/DDBJ whole genome shotgun (WGS) entry which is preliminary data.</text>
</comment>
<dbReference type="AlphaFoldDB" id="A0AAD3RX36"/>
<accession>A0AAD3RX36</accession>
<proteinExistence type="predicted"/>
<keyword evidence="2" id="KW-1185">Reference proteome</keyword>
<dbReference type="Proteomes" id="UP001279734">
    <property type="component" value="Unassembled WGS sequence"/>
</dbReference>
<name>A0AAD3RX36_NEPGR</name>